<accession>A0A6I9YM56</accession>
<dbReference type="PANTHER" id="PTHR19855:SF16">
    <property type="entry name" value="F-BOX AND WD REPEAT DOMAIN CONTAINING 8"/>
    <property type="match status" value="1"/>
</dbReference>
<keyword evidence="2" id="KW-1185">Reference proteome</keyword>
<evidence type="ECO:0000313" key="3">
    <source>
        <dbReference type="RefSeq" id="XP_013924885.1"/>
    </source>
</evidence>
<dbReference type="Gene3D" id="2.130.10.10">
    <property type="entry name" value="YVTN repeat-like/Quinoprotein amine dehydrogenase"/>
    <property type="match status" value="1"/>
</dbReference>
<dbReference type="OrthoDB" id="190105at2759"/>
<dbReference type="FunFam" id="2.130.10.10:FF:000308">
    <property type="entry name" value="F-box and WD repeat domain containing 8"/>
    <property type="match status" value="1"/>
</dbReference>
<dbReference type="Proteomes" id="UP000504617">
    <property type="component" value="Unplaced"/>
</dbReference>
<dbReference type="SUPFAM" id="SSF50978">
    <property type="entry name" value="WD40 repeat-like"/>
    <property type="match status" value="1"/>
</dbReference>
<feature type="region of interest" description="Disordered" evidence="1">
    <location>
        <begin position="228"/>
        <end position="250"/>
    </location>
</feature>
<dbReference type="KEGG" id="tsr:106551318"/>
<dbReference type="GeneID" id="106551318"/>
<name>A0A6I9YM56_9SAUR</name>
<evidence type="ECO:0000313" key="2">
    <source>
        <dbReference type="Proteomes" id="UP000504617"/>
    </source>
</evidence>
<gene>
    <name evidence="3" type="primary">FBXW8</name>
</gene>
<dbReference type="AlphaFoldDB" id="A0A6I9YM56"/>
<dbReference type="CTD" id="26259"/>
<dbReference type="PANTHER" id="PTHR19855">
    <property type="entry name" value="WD40 REPEAT PROTEIN 12, 37"/>
    <property type="match status" value="1"/>
</dbReference>
<proteinExistence type="predicted"/>
<evidence type="ECO:0000256" key="1">
    <source>
        <dbReference type="SAM" id="MobiDB-lite"/>
    </source>
</evidence>
<dbReference type="RefSeq" id="XP_013924885.1">
    <property type="nucleotide sequence ID" value="XM_014069410.1"/>
</dbReference>
<dbReference type="InterPro" id="IPR036322">
    <property type="entry name" value="WD40_repeat_dom_sf"/>
</dbReference>
<dbReference type="SMART" id="SM00320">
    <property type="entry name" value="WD40"/>
    <property type="match status" value="2"/>
</dbReference>
<reference evidence="3" key="1">
    <citation type="submission" date="2025-08" db="UniProtKB">
        <authorList>
            <consortium name="RefSeq"/>
        </authorList>
    </citation>
    <scope>IDENTIFICATION</scope>
</reference>
<protein>
    <submittedName>
        <fullName evidence="3">F-box/WD repeat-containing protein 8</fullName>
    </submittedName>
</protein>
<dbReference type="InterPro" id="IPR001680">
    <property type="entry name" value="WD40_rpt"/>
</dbReference>
<dbReference type="InterPro" id="IPR015943">
    <property type="entry name" value="WD40/YVTN_repeat-like_dom_sf"/>
</dbReference>
<organism evidence="2 3">
    <name type="scientific">Thamnophis sirtalis</name>
    <dbReference type="NCBI Taxonomy" id="35019"/>
    <lineage>
        <taxon>Eukaryota</taxon>
        <taxon>Metazoa</taxon>
        <taxon>Chordata</taxon>
        <taxon>Craniata</taxon>
        <taxon>Vertebrata</taxon>
        <taxon>Euteleostomi</taxon>
        <taxon>Lepidosauria</taxon>
        <taxon>Squamata</taxon>
        <taxon>Bifurcata</taxon>
        <taxon>Unidentata</taxon>
        <taxon>Episquamata</taxon>
        <taxon>Toxicofera</taxon>
        <taxon>Serpentes</taxon>
        <taxon>Colubroidea</taxon>
        <taxon>Colubridae</taxon>
        <taxon>Natricinae</taxon>
        <taxon>Thamnophis</taxon>
    </lineage>
</organism>
<sequence>MALSTEGATIATASGFQVKVESANDKGYWGALAEFEIQKWVSLLRLMPQTSGCPAAVVAAEDAIYFLKEGGPAKVLHCVYSQPVTCLDVSAKEAAFGVRGQGWLINETNKILLYNVETGQCVTQLGGPMGDFTCLNLQESPPHMLVAGNKVRRVMVYDLRRSEPVASLCGHQLGVSVVQMDDWKVVSGGEEGLVCVWDQRMGSKLWEMHARHPIRHVSFNSHSLITANVPNEKTPRGASITDDDLTAHRR</sequence>